<evidence type="ECO:0000313" key="1">
    <source>
        <dbReference type="EMBL" id="KMS95466.1"/>
    </source>
</evidence>
<protein>
    <submittedName>
        <fullName evidence="1">Uncharacterized protein</fullName>
    </submittedName>
</protein>
<dbReference type="AlphaFoldDB" id="A0A0J8B392"/>
<proteinExistence type="predicted"/>
<accession>A0A0J8B392</accession>
<dbReference type="EMBL" id="KQ090465">
    <property type="protein sequence ID" value="KMS95466.1"/>
    <property type="molecule type" value="Genomic_DNA"/>
</dbReference>
<organism evidence="1 2">
    <name type="scientific">Beta vulgaris subsp. vulgaris</name>
    <name type="common">Beet</name>
    <dbReference type="NCBI Taxonomy" id="3555"/>
    <lineage>
        <taxon>Eukaryota</taxon>
        <taxon>Viridiplantae</taxon>
        <taxon>Streptophyta</taxon>
        <taxon>Embryophyta</taxon>
        <taxon>Tracheophyta</taxon>
        <taxon>Spermatophyta</taxon>
        <taxon>Magnoliopsida</taxon>
        <taxon>eudicotyledons</taxon>
        <taxon>Gunneridae</taxon>
        <taxon>Pentapetalae</taxon>
        <taxon>Caryophyllales</taxon>
        <taxon>Chenopodiaceae</taxon>
        <taxon>Betoideae</taxon>
        <taxon>Beta</taxon>
    </lineage>
</organism>
<name>A0A0J8B392_BETVV</name>
<dbReference type="Proteomes" id="UP000035740">
    <property type="component" value="Unassembled WGS sequence"/>
</dbReference>
<gene>
    <name evidence="1" type="ORF">BVRB_007980</name>
</gene>
<reference evidence="1 2" key="1">
    <citation type="journal article" date="2014" name="Nature">
        <title>The genome of the recently domesticated crop plant sugar beet (Beta vulgaris).</title>
        <authorList>
            <person name="Dohm J.C."/>
            <person name="Minoche A.E."/>
            <person name="Holtgrawe D."/>
            <person name="Capella-Gutierrez S."/>
            <person name="Zakrzewski F."/>
            <person name="Tafer H."/>
            <person name="Rupp O."/>
            <person name="Sorensen T.R."/>
            <person name="Stracke R."/>
            <person name="Reinhardt R."/>
            <person name="Goesmann A."/>
            <person name="Kraft T."/>
            <person name="Schulz B."/>
            <person name="Stadler P.F."/>
            <person name="Schmidt T."/>
            <person name="Gabaldon T."/>
            <person name="Lehrach H."/>
            <person name="Weisshaar B."/>
            <person name="Himmelbauer H."/>
        </authorList>
    </citation>
    <scope>NUCLEOTIDE SEQUENCE [LARGE SCALE GENOMIC DNA]</scope>
    <source>
        <tissue evidence="1">Taproot</tissue>
    </source>
</reference>
<sequence length="95" mass="10884">MARLFGADRSHSGVIRLGGGRIKRHQSWYQYGYAICLWPRLAERSQDQLLIICKKMGKTGIQRLVPFSTAAVASFVFIFRRRQLLLHPHAVAGFR</sequence>
<evidence type="ECO:0000313" key="2">
    <source>
        <dbReference type="Proteomes" id="UP000035740"/>
    </source>
</evidence>
<dbReference type="Gramene" id="KMS95466">
    <property type="protein sequence ID" value="KMS95466"/>
    <property type="gene ID" value="BVRB_007980"/>
</dbReference>
<keyword evidence="2" id="KW-1185">Reference proteome</keyword>